<dbReference type="SMART" id="SM00857">
    <property type="entry name" value="Resolvase"/>
    <property type="match status" value="1"/>
</dbReference>
<dbReference type="InterPro" id="IPR011109">
    <property type="entry name" value="DNA_bind_recombinase_dom"/>
</dbReference>
<accession>A0AAJ5W5V9</accession>
<evidence type="ECO:0000256" key="3">
    <source>
        <dbReference type="ARBA" id="ARBA00023172"/>
    </source>
</evidence>
<dbReference type="SUPFAM" id="SSF53041">
    <property type="entry name" value="Resolvase-like"/>
    <property type="match status" value="1"/>
</dbReference>
<evidence type="ECO:0000313" key="9">
    <source>
        <dbReference type="EMBL" id="WEK18666.1"/>
    </source>
</evidence>
<sequence>MKSAYLYVRVSTDEQKRKGYSLPEQEDRLFKYCESNNIHVKGVYREDFSAKNFNRPEWKQLVLAVKKERTKEEKNILFIKWDRFSRNIQYAYEMIGILRKYNTKAMAIDQPVDLDIPESSVMLAVYLSVPEAENTRRALNTANGMRRARQMGRHPNKAPMGFVNLTGIDGKKFIAPKQPEASVVRWIFLQLAKNIYRMTDVRKMAVDKGFLCSPSNFSKLIRNPVYCGLIPVTLNAEEKQMVKGNHEALISVSTFYQVQSIINSKRRISSRTEELKAIFFLTGFLICPLCGRRICGSFSKGSKNKYPYYHCRGRCRTRMNAVLLNYNYERKLQQLVLSDNAIQLLDLILDDANLITNRTEYLNERAELLRQLARQQSALSKARKLFIEDILKFDDYSEFKKEYLLNSACLKKELGDNIDKLKSIDMQRQLQHRTLIDVFGGYATLDTADKKHLAKLLPPTKVNFQTGELSLELNGALSKILMLNKNGQLWK</sequence>
<feature type="domain" description="Recombinase" evidence="8">
    <location>
        <begin position="159"/>
        <end position="268"/>
    </location>
</feature>
<evidence type="ECO:0000256" key="4">
    <source>
        <dbReference type="PIRSR" id="PIRSR606118-50"/>
    </source>
</evidence>
<dbReference type="PROSITE" id="PS00397">
    <property type="entry name" value="RECOMBINASES_1"/>
    <property type="match status" value="1"/>
</dbReference>
<dbReference type="InterPro" id="IPR038109">
    <property type="entry name" value="DNA_bind_recomb_sf"/>
</dbReference>
<dbReference type="Proteomes" id="UP001214530">
    <property type="component" value="Chromosome"/>
</dbReference>
<dbReference type="Pfam" id="PF07508">
    <property type="entry name" value="Recombinase"/>
    <property type="match status" value="1"/>
</dbReference>
<dbReference type="InterPro" id="IPR006119">
    <property type="entry name" value="Resolv_N"/>
</dbReference>
<organism evidence="9 10">
    <name type="scientific">Candidatus Pedobacter colombiensis</name>
    <dbReference type="NCBI Taxonomy" id="3121371"/>
    <lineage>
        <taxon>Bacteria</taxon>
        <taxon>Pseudomonadati</taxon>
        <taxon>Bacteroidota</taxon>
        <taxon>Sphingobacteriia</taxon>
        <taxon>Sphingobacteriales</taxon>
        <taxon>Sphingobacteriaceae</taxon>
        <taxon>Pedobacter</taxon>
    </lineage>
</organism>
<dbReference type="PROSITE" id="PS51737">
    <property type="entry name" value="RECOMBINASE_DNA_BIND"/>
    <property type="match status" value="1"/>
</dbReference>
<proteinExistence type="predicted"/>
<evidence type="ECO:0000259" key="7">
    <source>
        <dbReference type="PROSITE" id="PS51736"/>
    </source>
</evidence>
<evidence type="ECO:0000313" key="10">
    <source>
        <dbReference type="Proteomes" id="UP001214530"/>
    </source>
</evidence>
<dbReference type="GO" id="GO:0003677">
    <property type="term" value="F:DNA binding"/>
    <property type="evidence" value="ECO:0007669"/>
    <property type="project" value="UniProtKB-KW"/>
</dbReference>
<dbReference type="PANTHER" id="PTHR30461:SF23">
    <property type="entry name" value="DNA RECOMBINASE-RELATED"/>
    <property type="match status" value="1"/>
</dbReference>
<dbReference type="Pfam" id="PF00239">
    <property type="entry name" value="Resolvase"/>
    <property type="match status" value="1"/>
</dbReference>
<dbReference type="CDD" id="cd00338">
    <property type="entry name" value="Ser_Recombinase"/>
    <property type="match status" value="1"/>
</dbReference>
<keyword evidence="1" id="KW-0229">DNA integration</keyword>
<dbReference type="GO" id="GO:0015074">
    <property type="term" value="P:DNA integration"/>
    <property type="evidence" value="ECO:0007669"/>
    <property type="project" value="UniProtKB-KW"/>
</dbReference>
<dbReference type="PROSITE" id="PS51736">
    <property type="entry name" value="RECOMBINASES_3"/>
    <property type="match status" value="1"/>
</dbReference>
<dbReference type="InterPro" id="IPR050639">
    <property type="entry name" value="SSR_resolvase"/>
</dbReference>
<keyword evidence="3" id="KW-0233">DNA recombination</keyword>
<gene>
    <name evidence="9" type="ORF">P0Y49_17915</name>
</gene>
<protein>
    <submittedName>
        <fullName evidence="9">Recombinase family protein</fullName>
    </submittedName>
</protein>
<keyword evidence="6" id="KW-0175">Coiled coil</keyword>
<dbReference type="EMBL" id="CP119313">
    <property type="protein sequence ID" value="WEK18666.1"/>
    <property type="molecule type" value="Genomic_DNA"/>
</dbReference>
<reference evidence="9" key="1">
    <citation type="submission" date="2023-03" db="EMBL/GenBank/DDBJ databases">
        <title>Andean soil-derived lignocellulolytic bacterial consortium as a source of novel taxa and putative plastic-active enzymes.</title>
        <authorList>
            <person name="Diaz-Garcia L."/>
            <person name="Chuvochina M."/>
            <person name="Feuerriegel G."/>
            <person name="Bunk B."/>
            <person name="Sproer C."/>
            <person name="Streit W.R."/>
            <person name="Rodriguez L.M."/>
            <person name="Overmann J."/>
            <person name="Jimenez D.J."/>
        </authorList>
    </citation>
    <scope>NUCLEOTIDE SEQUENCE</scope>
    <source>
        <strain evidence="9">MAG 3858</strain>
    </source>
</reference>
<evidence type="ECO:0000256" key="6">
    <source>
        <dbReference type="SAM" id="Coils"/>
    </source>
</evidence>
<dbReference type="GO" id="GO:0000150">
    <property type="term" value="F:DNA strand exchange activity"/>
    <property type="evidence" value="ECO:0007669"/>
    <property type="project" value="InterPro"/>
</dbReference>
<name>A0AAJ5W5V9_9SPHI</name>
<dbReference type="InterPro" id="IPR036162">
    <property type="entry name" value="Resolvase-like_N_sf"/>
</dbReference>
<feature type="active site" description="O-(5'-phospho-DNA)-serine intermediate" evidence="4 5">
    <location>
        <position position="11"/>
    </location>
</feature>
<dbReference type="Gene3D" id="3.90.1750.20">
    <property type="entry name" value="Putative Large Serine Recombinase, Chain B, Domain 2"/>
    <property type="match status" value="1"/>
</dbReference>
<evidence type="ECO:0000256" key="1">
    <source>
        <dbReference type="ARBA" id="ARBA00022908"/>
    </source>
</evidence>
<evidence type="ECO:0000259" key="8">
    <source>
        <dbReference type="PROSITE" id="PS51737"/>
    </source>
</evidence>
<evidence type="ECO:0000256" key="2">
    <source>
        <dbReference type="ARBA" id="ARBA00023125"/>
    </source>
</evidence>
<dbReference type="InterPro" id="IPR006118">
    <property type="entry name" value="Recombinase_CS"/>
</dbReference>
<feature type="domain" description="Resolvase/invertase-type recombinase catalytic" evidence="7">
    <location>
        <begin position="3"/>
        <end position="152"/>
    </location>
</feature>
<dbReference type="Gene3D" id="3.40.50.1390">
    <property type="entry name" value="Resolvase, N-terminal catalytic domain"/>
    <property type="match status" value="1"/>
</dbReference>
<dbReference type="AlphaFoldDB" id="A0AAJ5W5V9"/>
<dbReference type="PANTHER" id="PTHR30461">
    <property type="entry name" value="DNA-INVERTASE FROM LAMBDOID PROPHAGE"/>
    <property type="match status" value="1"/>
</dbReference>
<feature type="coiled-coil region" evidence="6">
    <location>
        <begin position="358"/>
        <end position="385"/>
    </location>
</feature>
<keyword evidence="2" id="KW-0238">DNA-binding</keyword>
<evidence type="ECO:0000256" key="5">
    <source>
        <dbReference type="PROSITE-ProRule" id="PRU10137"/>
    </source>
</evidence>